<dbReference type="Proteomes" id="UP001500902">
    <property type="component" value="Unassembled WGS sequence"/>
</dbReference>
<keyword evidence="2" id="KW-1185">Reference proteome</keyword>
<name>A0ABP7B5X9_9ACTN</name>
<accession>A0ABP7B5X9</accession>
<evidence type="ECO:0000313" key="1">
    <source>
        <dbReference type="EMBL" id="GAA3649308.1"/>
    </source>
</evidence>
<proteinExistence type="predicted"/>
<evidence type="ECO:0008006" key="3">
    <source>
        <dbReference type="Google" id="ProtNLM"/>
    </source>
</evidence>
<dbReference type="EMBL" id="BAAAZP010000014">
    <property type="protein sequence ID" value="GAA3649308.1"/>
    <property type="molecule type" value="Genomic_DNA"/>
</dbReference>
<reference evidence="2" key="1">
    <citation type="journal article" date="2019" name="Int. J. Syst. Evol. Microbiol.">
        <title>The Global Catalogue of Microorganisms (GCM) 10K type strain sequencing project: providing services to taxonomists for standard genome sequencing and annotation.</title>
        <authorList>
            <consortium name="The Broad Institute Genomics Platform"/>
            <consortium name="The Broad Institute Genome Sequencing Center for Infectious Disease"/>
            <person name="Wu L."/>
            <person name="Ma J."/>
        </authorList>
    </citation>
    <scope>NUCLEOTIDE SEQUENCE [LARGE SCALE GENOMIC DNA]</scope>
    <source>
        <strain evidence="2">JCM 16904</strain>
    </source>
</reference>
<sequence length="105" mass="11570">MSDAEDTRFVTPDTIDKMSVRYGEDVIPGFETALSRLTSTALPGAFGWFAAGDAERMYDTVREHCRTSLTDGTDAGGMISELLVQCARNWRAAERANLVDHRPAE</sequence>
<evidence type="ECO:0000313" key="2">
    <source>
        <dbReference type="Proteomes" id="UP001500902"/>
    </source>
</evidence>
<dbReference type="RefSeq" id="WP_344873423.1">
    <property type="nucleotide sequence ID" value="NZ_BAAAZP010000014.1"/>
</dbReference>
<organism evidence="1 2">
    <name type="scientific">Nonomuraea antimicrobica</name>
    <dbReference type="NCBI Taxonomy" id="561173"/>
    <lineage>
        <taxon>Bacteria</taxon>
        <taxon>Bacillati</taxon>
        <taxon>Actinomycetota</taxon>
        <taxon>Actinomycetes</taxon>
        <taxon>Streptosporangiales</taxon>
        <taxon>Streptosporangiaceae</taxon>
        <taxon>Nonomuraea</taxon>
    </lineage>
</organism>
<protein>
    <recommendedName>
        <fullName evidence="3">Excreted virulence factor EspC, type VII ESX diderm</fullName>
    </recommendedName>
</protein>
<comment type="caution">
    <text evidence="1">The sequence shown here is derived from an EMBL/GenBank/DDBJ whole genome shotgun (WGS) entry which is preliminary data.</text>
</comment>
<gene>
    <name evidence="1" type="ORF">GCM10022224_010040</name>
</gene>